<dbReference type="InterPro" id="IPR045797">
    <property type="entry name" value="EVA_Class_A"/>
</dbReference>
<reference evidence="9" key="1">
    <citation type="submission" date="2014-03" db="EMBL/GenBank/DDBJ databases">
        <title>The sialotranscriptome of Amblyomma triste, Amblyomma parvum and Amblyomma cajennense ticks, uncovered by 454-based RNA-seq.</title>
        <authorList>
            <person name="Garcia G.R."/>
            <person name="Gardinassi L.G."/>
            <person name="Ribeiro J.M."/>
            <person name="Anatriello E."/>
            <person name="Ferreira B.R."/>
            <person name="Moreira H.N."/>
            <person name="Mafra C."/>
            <person name="Olegario M.M."/>
            <person name="Szabo P.J."/>
            <person name="Miranda-Santos I.K."/>
            <person name="Maruyama S.R."/>
        </authorList>
    </citation>
    <scope>NUCLEOTIDE SEQUENCE</scope>
    <source>
        <strain evidence="9">Mato Grasso do Sul</strain>
        <tissue evidence="9">Salivary glands</tissue>
    </source>
</reference>
<evidence type="ECO:0000256" key="5">
    <source>
        <dbReference type="ARBA" id="ARBA00023180"/>
    </source>
</evidence>
<feature type="compositionally biased region" description="Low complexity" evidence="7">
    <location>
        <begin position="62"/>
        <end position="75"/>
    </location>
</feature>
<proteinExistence type="evidence at transcript level"/>
<evidence type="ECO:0000256" key="4">
    <source>
        <dbReference type="ARBA" id="ARBA00023157"/>
    </source>
</evidence>
<comment type="subcellular location">
    <subcellularLocation>
        <location evidence="1 6">Secreted</location>
    </subcellularLocation>
</comment>
<sequence>MGFRCVRIFAALLYASTTIFTQGDGSEEHTTTSYTPLGNLSSQDNIQGTTSANASSDNFFEGNGTTSTAAPTTNGTKKRRRGEQTTEPPDPTCGVYTAQTDGDKCLIGCTIYCENYTKPFDYRRECVNITLEAAHAMQPGIRYLCPMGFCLRGYCYRTGMKLPCWTG</sequence>
<feature type="compositionally biased region" description="Polar residues" evidence="7">
    <location>
        <begin position="31"/>
        <end position="58"/>
    </location>
</feature>
<feature type="region of interest" description="Disordered" evidence="7">
    <location>
        <begin position="23"/>
        <end position="92"/>
    </location>
</feature>
<keyword evidence="5 6" id="KW-0325">Glycoprotein</keyword>
<keyword evidence="4 6" id="KW-1015">Disulfide bond</keyword>
<keyword evidence="2 6" id="KW-0964">Secreted</keyword>
<dbReference type="GO" id="GO:0005576">
    <property type="term" value="C:extracellular region"/>
    <property type="evidence" value="ECO:0007669"/>
    <property type="project" value="UniProtKB-SubCell"/>
</dbReference>
<dbReference type="Gene3D" id="2.30.130.100">
    <property type="match status" value="1"/>
</dbReference>
<evidence type="ECO:0000256" key="3">
    <source>
        <dbReference type="ARBA" id="ARBA00022729"/>
    </source>
</evidence>
<evidence type="ECO:0000256" key="8">
    <source>
        <dbReference type="SAM" id="SignalP"/>
    </source>
</evidence>
<protein>
    <recommendedName>
        <fullName evidence="6">Evasin</fullName>
    </recommendedName>
</protein>
<comment type="function">
    <text evidence="6">Salivary chemokine-binding protein which binds to host chemokines.</text>
</comment>
<feature type="chain" id="PRO_5001521577" description="Evasin" evidence="8">
    <location>
        <begin position="24"/>
        <end position="167"/>
    </location>
</feature>
<evidence type="ECO:0000256" key="7">
    <source>
        <dbReference type="SAM" id="MobiDB-lite"/>
    </source>
</evidence>
<dbReference type="AlphaFoldDB" id="A0A023G2V9"/>
<dbReference type="Pfam" id="PF19429">
    <property type="entry name" value="EVA_Class_A"/>
    <property type="match status" value="1"/>
</dbReference>
<dbReference type="GO" id="GO:0019957">
    <property type="term" value="F:C-C chemokine binding"/>
    <property type="evidence" value="ECO:0007669"/>
    <property type="project" value="InterPro"/>
</dbReference>
<organism evidence="9">
    <name type="scientific">Amblyomma triste</name>
    <name type="common">Neotropical tick</name>
    <dbReference type="NCBI Taxonomy" id="251400"/>
    <lineage>
        <taxon>Eukaryota</taxon>
        <taxon>Metazoa</taxon>
        <taxon>Ecdysozoa</taxon>
        <taxon>Arthropoda</taxon>
        <taxon>Chelicerata</taxon>
        <taxon>Arachnida</taxon>
        <taxon>Acari</taxon>
        <taxon>Parasitiformes</taxon>
        <taxon>Ixodida</taxon>
        <taxon>Ixodoidea</taxon>
        <taxon>Ixodidae</taxon>
        <taxon>Amblyomminae</taxon>
        <taxon>Amblyomma</taxon>
    </lineage>
</organism>
<name>A0A023G2V9_AMBTT</name>
<evidence type="ECO:0000256" key="2">
    <source>
        <dbReference type="ARBA" id="ARBA00022525"/>
    </source>
</evidence>
<feature type="signal peptide" evidence="8">
    <location>
        <begin position="1"/>
        <end position="23"/>
    </location>
</feature>
<dbReference type="EMBL" id="GBBM01007431">
    <property type="protein sequence ID" value="JAC27987.1"/>
    <property type="molecule type" value="mRNA"/>
</dbReference>
<accession>A0A023G2V9</accession>
<evidence type="ECO:0000256" key="6">
    <source>
        <dbReference type="RuleBase" id="RU369006"/>
    </source>
</evidence>
<evidence type="ECO:0000313" key="9">
    <source>
        <dbReference type="EMBL" id="JAC27987.1"/>
    </source>
</evidence>
<evidence type="ECO:0000256" key="1">
    <source>
        <dbReference type="ARBA" id="ARBA00004613"/>
    </source>
</evidence>
<keyword evidence="3 6" id="KW-0732">Signal</keyword>